<accession>A0A2K6WF22</accession>
<dbReference type="SUPFAM" id="SSF52113">
    <property type="entry name" value="BRCT domain"/>
    <property type="match status" value="2"/>
</dbReference>
<dbReference type="PANTHER" id="PTHR13763:SF0">
    <property type="entry name" value="BREAST CANCER TYPE 1 SUSCEPTIBILITY PROTEIN"/>
    <property type="match status" value="1"/>
</dbReference>
<dbReference type="InterPro" id="IPR013083">
    <property type="entry name" value="Znf_RING/FYVE/PHD"/>
</dbReference>
<dbReference type="AlphaFoldDB" id="A0A2K6WF22"/>
<evidence type="ECO:0000313" key="14">
    <source>
        <dbReference type="Proteomes" id="UP000024404"/>
    </source>
</evidence>
<evidence type="ECO:0000256" key="9">
    <source>
        <dbReference type="ARBA" id="ARBA00023204"/>
    </source>
</evidence>
<sequence>MFALSENQAERKNNFQEIKDQIENIKMVLRCGICCSTLRDPIMTTCNHAFCRVCLFECFKRLSLMRCPMCNMTLNKRSCASCPLLSSLLEKYLPLAKAFRKDILASDFAKENDFIESQIPMTQAVLSPLQLPQNQSRKVLKKESRSVKRRIIYPKHRSEKMQRIDELDDSSLVTGIAVNTSEGTSIVKHTSCDIENTAMDHSAKSLFKQLQMNSEEFRNGEKRVKNIGIQTDKEEMQHRSQQIDMEDAVFPSLYAERLDFSASAMHNEKIQMDNSANKTDALAQIEAIVNSVFQESENKSRIEVLIKCLPWIPNFLRLSREKLIATVRETNAKEEHRSENNPSRNDIDLVLESDEEMEVAIPTNISYTGDYCHNDVQQSKDHNIEQTTASLLKDKQYYEEDDEVYHSIMVSGASKLTDQSLLREFLDNFSSFKLSTSINRKCTYLVIFNTDGLVCEFWTVKLIYALVNHCTIVSYLWLENCLNQKSILPTSDFEILLKTDETLISVTAQRALIDPSTLFAGYVFYVPQTFFNTKLISRDVFLDIIELSGGETVSHVWELPSACSYIIFAPDCLNQDAARRFEMDVKREVLTADWVFASISQHRILDRQPYRLNNWVN</sequence>
<keyword evidence="11" id="KW-0131">Cell cycle</keyword>
<keyword evidence="10" id="KW-0539">Nucleus</keyword>
<dbReference type="PANTHER" id="PTHR13763">
    <property type="entry name" value="BREAST CANCER TYPE 1 SUSCEPTIBILITY PROTEIN BRCA1"/>
    <property type="match status" value="1"/>
</dbReference>
<dbReference type="InterPro" id="IPR001841">
    <property type="entry name" value="Znf_RING"/>
</dbReference>
<evidence type="ECO:0000256" key="11">
    <source>
        <dbReference type="ARBA" id="ARBA00023306"/>
    </source>
</evidence>
<dbReference type="GO" id="GO:0004842">
    <property type="term" value="F:ubiquitin-protein transferase activity"/>
    <property type="evidence" value="ECO:0007669"/>
    <property type="project" value="TreeGrafter"/>
</dbReference>
<dbReference type="SMART" id="SM00184">
    <property type="entry name" value="RING"/>
    <property type="match status" value="1"/>
</dbReference>
<evidence type="ECO:0000256" key="4">
    <source>
        <dbReference type="ARBA" id="ARBA00022723"/>
    </source>
</evidence>
<dbReference type="PROSITE" id="PS50172">
    <property type="entry name" value="BRCT"/>
    <property type="match status" value="2"/>
</dbReference>
<dbReference type="Proteomes" id="UP000024404">
    <property type="component" value="Unassembled WGS sequence"/>
</dbReference>
<evidence type="ECO:0000256" key="8">
    <source>
        <dbReference type="ARBA" id="ARBA00022833"/>
    </source>
</evidence>
<evidence type="ECO:0000256" key="5">
    <source>
        <dbReference type="ARBA" id="ARBA00022737"/>
    </source>
</evidence>
<dbReference type="Gene3D" id="3.30.40.10">
    <property type="entry name" value="Zinc/RING finger domain, C3HC4 (zinc finger)"/>
    <property type="match status" value="1"/>
</dbReference>
<keyword evidence="5" id="KW-0677">Repeat</keyword>
<protein>
    <recommendedName>
        <fullName evidence="12">RING-type E3 ubiquitin transferase BRCA1</fullName>
    </recommendedName>
</protein>
<organism evidence="13 14">
    <name type="scientific">Onchocerca volvulus</name>
    <dbReference type="NCBI Taxonomy" id="6282"/>
    <lineage>
        <taxon>Eukaryota</taxon>
        <taxon>Metazoa</taxon>
        <taxon>Ecdysozoa</taxon>
        <taxon>Nematoda</taxon>
        <taxon>Chromadorea</taxon>
        <taxon>Rhabditida</taxon>
        <taxon>Spirurina</taxon>
        <taxon>Spiruromorpha</taxon>
        <taxon>Filarioidea</taxon>
        <taxon>Onchocercidae</taxon>
        <taxon>Onchocerca</taxon>
    </lineage>
</organism>
<dbReference type="InterPro" id="IPR031099">
    <property type="entry name" value="BRCA1-associated"/>
</dbReference>
<reference evidence="13" key="2">
    <citation type="submission" date="2018-02" db="UniProtKB">
        <authorList>
            <consortium name="EnsemblMetazoa"/>
        </authorList>
    </citation>
    <scope>IDENTIFICATION</scope>
</reference>
<keyword evidence="14" id="KW-1185">Reference proteome</keyword>
<proteinExistence type="predicted"/>
<comment type="subcellular location">
    <subcellularLocation>
        <location evidence="2">Chromosome</location>
    </subcellularLocation>
    <subcellularLocation>
        <location evidence="1">Nucleus</location>
    </subcellularLocation>
</comment>
<dbReference type="InterPro" id="IPR036420">
    <property type="entry name" value="BRCT_dom_sf"/>
</dbReference>
<keyword evidence="4" id="KW-0479">Metal-binding</keyword>
<keyword evidence="6" id="KW-0227">DNA damage</keyword>
<evidence type="ECO:0000256" key="2">
    <source>
        <dbReference type="ARBA" id="ARBA00004286"/>
    </source>
</evidence>
<dbReference type="PROSITE" id="PS50089">
    <property type="entry name" value="ZF_RING_2"/>
    <property type="match status" value="1"/>
</dbReference>
<evidence type="ECO:0000256" key="3">
    <source>
        <dbReference type="ARBA" id="ARBA00022454"/>
    </source>
</evidence>
<keyword evidence="8" id="KW-0862">Zinc</keyword>
<name>A0A2K6WF22_ONCVO</name>
<evidence type="ECO:0000256" key="12">
    <source>
        <dbReference type="ARBA" id="ARBA00031556"/>
    </source>
</evidence>
<reference evidence="14" key="1">
    <citation type="submission" date="2013-10" db="EMBL/GenBank/DDBJ databases">
        <title>Genome sequencing of Onchocerca volvulus.</title>
        <authorList>
            <person name="Cotton J."/>
            <person name="Tsai J."/>
            <person name="Stanley E."/>
            <person name="Tracey A."/>
            <person name="Holroyd N."/>
            <person name="Lustigman S."/>
            <person name="Berriman M."/>
        </authorList>
    </citation>
    <scope>NUCLEOTIDE SEQUENCE</scope>
</reference>
<dbReference type="GO" id="GO:0070531">
    <property type="term" value="C:BRCA1-A complex"/>
    <property type="evidence" value="ECO:0007669"/>
    <property type="project" value="TreeGrafter"/>
</dbReference>
<evidence type="ECO:0000256" key="7">
    <source>
        <dbReference type="ARBA" id="ARBA00022771"/>
    </source>
</evidence>
<keyword evidence="7" id="KW-0863">Zinc-finger</keyword>
<evidence type="ECO:0000313" key="13">
    <source>
        <dbReference type="EnsemblMetazoa" id="OVOC7659.1"/>
    </source>
</evidence>
<dbReference type="GO" id="GO:0031436">
    <property type="term" value="C:BRCA1-BARD1 complex"/>
    <property type="evidence" value="ECO:0007669"/>
    <property type="project" value="TreeGrafter"/>
</dbReference>
<dbReference type="OMA" id="SHVWELP"/>
<dbReference type="SUPFAM" id="SSF57850">
    <property type="entry name" value="RING/U-box"/>
    <property type="match status" value="1"/>
</dbReference>
<dbReference type="GO" id="GO:0045944">
    <property type="term" value="P:positive regulation of transcription by RNA polymerase II"/>
    <property type="evidence" value="ECO:0007669"/>
    <property type="project" value="TreeGrafter"/>
</dbReference>
<keyword evidence="9" id="KW-0234">DNA repair</keyword>
<dbReference type="InterPro" id="IPR018957">
    <property type="entry name" value="Znf_C3HC4_RING-type"/>
</dbReference>
<dbReference type="GO" id="GO:0005694">
    <property type="term" value="C:chromosome"/>
    <property type="evidence" value="ECO:0007669"/>
    <property type="project" value="UniProtKB-SubCell"/>
</dbReference>
<dbReference type="STRING" id="6282.A0A2K6WF22"/>
<dbReference type="Gene3D" id="3.40.50.10190">
    <property type="entry name" value="BRCT domain"/>
    <property type="match status" value="2"/>
</dbReference>
<dbReference type="GO" id="GO:0000724">
    <property type="term" value="P:double-strand break repair via homologous recombination"/>
    <property type="evidence" value="ECO:0007669"/>
    <property type="project" value="TreeGrafter"/>
</dbReference>
<evidence type="ECO:0000256" key="10">
    <source>
        <dbReference type="ARBA" id="ARBA00023242"/>
    </source>
</evidence>
<evidence type="ECO:0000256" key="6">
    <source>
        <dbReference type="ARBA" id="ARBA00022763"/>
    </source>
</evidence>
<dbReference type="EMBL" id="CMVM020000227">
    <property type="status" value="NOT_ANNOTATED_CDS"/>
    <property type="molecule type" value="Genomic_DNA"/>
</dbReference>
<dbReference type="GO" id="GO:0008270">
    <property type="term" value="F:zinc ion binding"/>
    <property type="evidence" value="ECO:0007669"/>
    <property type="project" value="UniProtKB-KW"/>
</dbReference>
<dbReference type="InterPro" id="IPR001357">
    <property type="entry name" value="BRCT_dom"/>
</dbReference>
<dbReference type="EnsemblMetazoa" id="OVOC7659.1">
    <property type="protein sequence ID" value="OVOC7659.1"/>
    <property type="gene ID" value="WBGene00244468"/>
</dbReference>
<evidence type="ECO:0000256" key="1">
    <source>
        <dbReference type="ARBA" id="ARBA00004123"/>
    </source>
</evidence>
<dbReference type="InterPro" id="IPR017907">
    <property type="entry name" value="Znf_RING_CS"/>
</dbReference>
<dbReference type="PROSITE" id="PS00518">
    <property type="entry name" value="ZF_RING_1"/>
    <property type="match status" value="1"/>
</dbReference>
<keyword evidence="3" id="KW-0158">Chromosome</keyword>
<dbReference type="Pfam" id="PF00097">
    <property type="entry name" value="zf-C3HC4"/>
    <property type="match status" value="1"/>
</dbReference>